<feature type="compositionally biased region" description="Basic and acidic residues" evidence="8">
    <location>
        <begin position="258"/>
        <end position="286"/>
    </location>
</feature>
<accession>A0A6A4XB55</accession>
<evidence type="ECO:0000256" key="5">
    <source>
        <dbReference type="ARBA" id="ARBA00023204"/>
    </source>
</evidence>
<evidence type="ECO:0000313" key="10">
    <source>
        <dbReference type="EMBL" id="KAF0311631.1"/>
    </source>
</evidence>
<dbReference type="GO" id="GO:0000707">
    <property type="term" value="P:meiotic DNA recombinase assembly"/>
    <property type="evidence" value="ECO:0007669"/>
    <property type="project" value="TreeGrafter"/>
</dbReference>
<dbReference type="Gene3D" id="3.40.50.300">
    <property type="entry name" value="P-loop containing nucleotide triphosphate hydrolases"/>
    <property type="match status" value="1"/>
</dbReference>
<dbReference type="SUPFAM" id="SSF52540">
    <property type="entry name" value="P-loop containing nucleoside triphosphate hydrolases"/>
    <property type="match status" value="1"/>
</dbReference>
<feature type="region of interest" description="Disordered" evidence="8">
    <location>
        <begin position="214"/>
        <end position="314"/>
    </location>
</feature>
<evidence type="ECO:0000256" key="3">
    <source>
        <dbReference type="ARBA" id="ARBA00022763"/>
    </source>
</evidence>
<name>A0A6A4XB55_AMPAM</name>
<dbReference type="GO" id="GO:0008821">
    <property type="term" value="F:crossover junction DNA endonuclease activity"/>
    <property type="evidence" value="ECO:0007669"/>
    <property type="project" value="TreeGrafter"/>
</dbReference>
<dbReference type="PANTHER" id="PTHR46239:SF1">
    <property type="entry name" value="DNA REPAIR PROTEIN RAD51 HOMOLOG 3"/>
    <property type="match status" value="1"/>
</dbReference>
<keyword evidence="3" id="KW-0227">DNA damage</keyword>
<evidence type="ECO:0000256" key="7">
    <source>
        <dbReference type="ARBA" id="ARBA00040674"/>
    </source>
</evidence>
<evidence type="ECO:0000256" key="1">
    <source>
        <dbReference type="ARBA" id="ARBA00004123"/>
    </source>
</evidence>
<keyword evidence="2" id="KW-0547">Nucleotide-binding</keyword>
<keyword evidence="6" id="KW-0539">Nucleus</keyword>
<evidence type="ECO:0000259" key="9">
    <source>
        <dbReference type="PROSITE" id="PS50162"/>
    </source>
</evidence>
<dbReference type="InterPro" id="IPR052093">
    <property type="entry name" value="HR_Repair_Mediator"/>
</dbReference>
<dbReference type="OrthoDB" id="5957327at2759"/>
<dbReference type="InterPro" id="IPR020588">
    <property type="entry name" value="RecA_ATP-bd"/>
</dbReference>
<keyword evidence="4" id="KW-0067">ATP-binding</keyword>
<dbReference type="GO" id="GO:0033065">
    <property type="term" value="C:Rad51C-XRCC3 complex"/>
    <property type="evidence" value="ECO:0007669"/>
    <property type="project" value="TreeGrafter"/>
</dbReference>
<dbReference type="GO" id="GO:0000400">
    <property type="term" value="F:four-way junction DNA binding"/>
    <property type="evidence" value="ECO:0007669"/>
    <property type="project" value="TreeGrafter"/>
</dbReference>
<organism evidence="10 11">
    <name type="scientific">Amphibalanus amphitrite</name>
    <name type="common">Striped barnacle</name>
    <name type="synonym">Balanus amphitrite</name>
    <dbReference type="NCBI Taxonomy" id="1232801"/>
    <lineage>
        <taxon>Eukaryota</taxon>
        <taxon>Metazoa</taxon>
        <taxon>Ecdysozoa</taxon>
        <taxon>Arthropoda</taxon>
        <taxon>Crustacea</taxon>
        <taxon>Multicrustacea</taxon>
        <taxon>Cirripedia</taxon>
        <taxon>Thoracica</taxon>
        <taxon>Thoracicalcarea</taxon>
        <taxon>Balanomorpha</taxon>
        <taxon>Balanoidea</taxon>
        <taxon>Balanidae</taxon>
        <taxon>Amphibalaninae</taxon>
        <taxon>Amphibalanus</taxon>
    </lineage>
</organism>
<dbReference type="Proteomes" id="UP000440578">
    <property type="component" value="Unassembled WGS sequence"/>
</dbReference>
<dbReference type="InterPro" id="IPR013632">
    <property type="entry name" value="Rad51_C"/>
</dbReference>
<dbReference type="PROSITE" id="PS50162">
    <property type="entry name" value="RECA_2"/>
    <property type="match status" value="1"/>
</dbReference>
<reference evidence="10 11" key="1">
    <citation type="submission" date="2019-07" db="EMBL/GenBank/DDBJ databases">
        <title>Draft genome assembly of a fouling barnacle, Amphibalanus amphitrite (Darwin, 1854): The first reference genome for Thecostraca.</title>
        <authorList>
            <person name="Kim W."/>
        </authorList>
    </citation>
    <scope>NUCLEOTIDE SEQUENCE [LARGE SCALE GENOMIC DNA]</scope>
    <source>
        <strain evidence="10">SNU_AA5</strain>
        <tissue evidence="10">Soma without cirri and trophi</tissue>
    </source>
</reference>
<evidence type="ECO:0000256" key="2">
    <source>
        <dbReference type="ARBA" id="ARBA00022741"/>
    </source>
</evidence>
<comment type="subcellular location">
    <subcellularLocation>
        <location evidence="1">Nucleus</location>
    </subcellularLocation>
</comment>
<keyword evidence="11" id="KW-1185">Reference proteome</keyword>
<proteinExistence type="predicted"/>
<evidence type="ECO:0000256" key="4">
    <source>
        <dbReference type="ARBA" id="ARBA00022840"/>
    </source>
</evidence>
<dbReference type="PANTHER" id="PTHR46239">
    <property type="entry name" value="DNA REPAIR PROTEIN RAD51 HOMOLOG 3 RAD51C"/>
    <property type="match status" value="1"/>
</dbReference>
<dbReference type="GO" id="GO:0005524">
    <property type="term" value="F:ATP binding"/>
    <property type="evidence" value="ECO:0007669"/>
    <property type="project" value="UniProtKB-KW"/>
</dbReference>
<dbReference type="GO" id="GO:0140664">
    <property type="term" value="F:ATP-dependent DNA damage sensor activity"/>
    <property type="evidence" value="ECO:0007669"/>
    <property type="project" value="InterPro"/>
</dbReference>
<evidence type="ECO:0000256" key="8">
    <source>
        <dbReference type="SAM" id="MobiDB-lite"/>
    </source>
</evidence>
<dbReference type="InterPro" id="IPR027417">
    <property type="entry name" value="P-loop_NTPase"/>
</dbReference>
<dbReference type="GO" id="GO:0007131">
    <property type="term" value="P:reciprocal meiotic recombination"/>
    <property type="evidence" value="ECO:0007669"/>
    <property type="project" value="TreeGrafter"/>
</dbReference>
<comment type="caution">
    <text evidence="10">The sequence shown here is derived from an EMBL/GenBank/DDBJ whole genome shotgun (WGS) entry which is preliminary data.</text>
</comment>
<protein>
    <recommendedName>
        <fullName evidence="7">DNA repair protein RAD51 homolog 3</fullName>
    </recommendedName>
</protein>
<keyword evidence="5" id="KW-0234">DNA repair</keyword>
<dbReference type="AlphaFoldDB" id="A0A6A4XB55"/>
<gene>
    <name evidence="10" type="primary">Rad51c</name>
    <name evidence="10" type="ORF">FJT64_017575</name>
</gene>
<sequence>MACVDATLPSELGGLSADSLLVDTEDSPVTERLHSLAAAAADHVRCAGSAAEDPAARRAAADFSAESALRRVHVLRVSSAAELLLLPAVLAELLERRTLRLVCVDSVAAPWRCGEPVPRRAQELQWLAAQLRRLAARRGLAVVLTNQATTQLPPGGGAACLVPALGPGWRHCAALRLWLEPCGDIRLARLTKHPERADGTAPFQVLAVGVRDVCGDFDEPAGQSEDSEQEGEGEGPSGGDGDGPGTGQEEDGAGGAESEAKSQGEGTGHVEEEGHAVGGHVTERSRSFGVPGSPAGAARAGFSRWGPQTSAASVERHCLARGAAHAR</sequence>
<dbReference type="EMBL" id="VIIS01000224">
    <property type="protein sequence ID" value="KAF0311631.1"/>
    <property type="molecule type" value="Genomic_DNA"/>
</dbReference>
<feature type="domain" description="RecA family profile 1" evidence="9">
    <location>
        <begin position="1"/>
        <end position="148"/>
    </location>
</feature>
<dbReference type="GO" id="GO:0005657">
    <property type="term" value="C:replication fork"/>
    <property type="evidence" value="ECO:0007669"/>
    <property type="project" value="TreeGrafter"/>
</dbReference>
<feature type="compositionally biased region" description="Acidic residues" evidence="8">
    <location>
        <begin position="215"/>
        <end position="233"/>
    </location>
</feature>
<evidence type="ECO:0000256" key="6">
    <source>
        <dbReference type="ARBA" id="ARBA00023242"/>
    </source>
</evidence>
<evidence type="ECO:0000313" key="11">
    <source>
        <dbReference type="Proteomes" id="UP000440578"/>
    </source>
</evidence>
<feature type="compositionally biased region" description="Gly residues" evidence="8">
    <location>
        <begin position="234"/>
        <end position="246"/>
    </location>
</feature>
<dbReference type="GO" id="GO:0033063">
    <property type="term" value="C:Rad51B-Rad51C-Rad51D-XRCC2 complex"/>
    <property type="evidence" value="ECO:0007669"/>
    <property type="project" value="TreeGrafter"/>
</dbReference>
<dbReference type="Pfam" id="PF08423">
    <property type="entry name" value="Rad51"/>
    <property type="match status" value="1"/>
</dbReference>